<dbReference type="RefSeq" id="WP_227424487.1">
    <property type="nucleotide sequence ID" value="NZ_CP071868.1"/>
</dbReference>
<keyword evidence="2" id="KW-1185">Reference proteome</keyword>
<evidence type="ECO:0000313" key="2">
    <source>
        <dbReference type="Proteomes" id="UP000663937"/>
    </source>
</evidence>
<proteinExistence type="predicted"/>
<dbReference type="Proteomes" id="UP000663937">
    <property type="component" value="Chromosome"/>
</dbReference>
<accession>A0A8A4ZKR1</accession>
<dbReference type="AlphaFoldDB" id="A0A8A4ZKR1"/>
<evidence type="ECO:0000313" key="1">
    <source>
        <dbReference type="EMBL" id="QTE30168.1"/>
    </source>
</evidence>
<gene>
    <name evidence="1" type="ORF">J4E96_03895</name>
</gene>
<dbReference type="KEGG" id="psic:J4E96_03895"/>
<sequence>MSAPGRLLGFALVLAAALGAGYGVGALVGPVSTDVGVPTVVETAPAMPGGHS</sequence>
<name>A0A8A4ZKR1_9MICO</name>
<reference evidence="1" key="1">
    <citation type="submission" date="2021-03" db="EMBL/GenBank/DDBJ databases">
        <title>Pengzhenrongella sicca gen. nov., sp. nov., a new member of suborder Micrococcineae isolated from High-Arctic tundra soil.</title>
        <authorList>
            <person name="Peng F."/>
        </authorList>
    </citation>
    <scope>NUCLEOTIDE SEQUENCE</scope>
    <source>
        <strain evidence="1">LRZ-2</strain>
    </source>
</reference>
<protein>
    <submittedName>
        <fullName evidence="1">Uncharacterized protein</fullName>
    </submittedName>
</protein>
<organism evidence="1 2">
    <name type="scientific">Pengzhenrongella sicca</name>
    <dbReference type="NCBI Taxonomy" id="2819238"/>
    <lineage>
        <taxon>Bacteria</taxon>
        <taxon>Bacillati</taxon>
        <taxon>Actinomycetota</taxon>
        <taxon>Actinomycetes</taxon>
        <taxon>Micrococcales</taxon>
        <taxon>Pengzhenrongella</taxon>
    </lineage>
</organism>
<dbReference type="EMBL" id="CP071868">
    <property type="protein sequence ID" value="QTE30168.1"/>
    <property type="molecule type" value="Genomic_DNA"/>
</dbReference>